<evidence type="ECO:0000256" key="3">
    <source>
        <dbReference type="ARBA" id="ARBA00022670"/>
    </source>
</evidence>
<sequence>MSGDDDSSGWQLTESDPGVFSELLRTLGVPLVVDELWSMDPDGLAILQPISAFIFLFKYVAGSSDASGGAGGAFDPDFPGFFAHQTVNNACATLAVVNALGNIDTEMGKDIKDTLEFARELDPQSRGMVLVSSLFLREAHNALSPPSVISLDGLNLPKRTEDAYHFVVYLPVAGSLYELDGLKPHAVRHAPVPSSGDWTGVAAETIQARIATYPPGAIHFSLMAVRPDPLPMLQAQLVANPTDEVLLARMAQEEEKRQRWAFENALRKANHLPLIHALVGALAKSGGLDAAVAGAKEKMRQRRARGQDMDED</sequence>
<comment type="catalytic activity">
    <reaction evidence="1 7 8">
        <text>Thiol-dependent hydrolysis of ester, thioester, amide, peptide and isopeptide bonds formed by the C-terminal Gly of ubiquitin (a 76-residue protein attached to proteins as an intracellular targeting signal).</text>
        <dbReference type="EC" id="3.4.19.12"/>
    </reaction>
</comment>
<keyword evidence="4 7" id="KW-0833">Ubl conjugation pathway</keyword>
<dbReference type="PRINTS" id="PR00707">
    <property type="entry name" value="UBCTHYDRLASE"/>
</dbReference>
<feature type="domain" description="UCH catalytic" evidence="9">
    <location>
        <begin position="9"/>
        <end position="227"/>
    </location>
</feature>
<dbReference type="InterPro" id="IPR038765">
    <property type="entry name" value="Papain-like_cys_pep_sf"/>
</dbReference>
<dbReference type="EMBL" id="KV426222">
    <property type="protein sequence ID" value="KZV84488.1"/>
    <property type="molecule type" value="Genomic_DNA"/>
</dbReference>
<dbReference type="GO" id="GO:0006511">
    <property type="term" value="P:ubiquitin-dependent protein catabolic process"/>
    <property type="evidence" value="ECO:0007669"/>
    <property type="project" value="UniProtKB-UniRule"/>
</dbReference>
<dbReference type="PANTHER" id="PTHR10589:SF16">
    <property type="entry name" value="UBIQUITIN CARBOXYL-TERMINAL HYDROLASE ISOZYME L5"/>
    <property type="match status" value="1"/>
</dbReference>
<dbReference type="FunCoup" id="A0A165DGJ6">
    <property type="interactions" value="893"/>
</dbReference>
<keyword evidence="5 7" id="KW-0378">Hydrolase</keyword>
<proteinExistence type="inferred from homology"/>
<gene>
    <name evidence="10" type="ORF">EXIGLDRAFT_682706</name>
</gene>
<organism evidence="10 11">
    <name type="scientific">Exidia glandulosa HHB12029</name>
    <dbReference type="NCBI Taxonomy" id="1314781"/>
    <lineage>
        <taxon>Eukaryota</taxon>
        <taxon>Fungi</taxon>
        <taxon>Dikarya</taxon>
        <taxon>Basidiomycota</taxon>
        <taxon>Agaricomycotina</taxon>
        <taxon>Agaricomycetes</taxon>
        <taxon>Auriculariales</taxon>
        <taxon>Exidiaceae</taxon>
        <taxon>Exidia</taxon>
    </lineage>
</organism>
<evidence type="ECO:0000313" key="10">
    <source>
        <dbReference type="EMBL" id="KZV84488.1"/>
    </source>
</evidence>
<dbReference type="GO" id="GO:0016579">
    <property type="term" value="P:protein deubiquitination"/>
    <property type="evidence" value="ECO:0007669"/>
    <property type="project" value="TreeGrafter"/>
</dbReference>
<dbReference type="InterPro" id="IPR001578">
    <property type="entry name" value="Peptidase_C12_UCH"/>
</dbReference>
<keyword evidence="6 7" id="KW-0788">Thiol protease</keyword>
<evidence type="ECO:0000256" key="5">
    <source>
        <dbReference type="ARBA" id="ARBA00022801"/>
    </source>
</evidence>
<evidence type="ECO:0000256" key="7">
    <source>
        <dbReference type="PROSITE-ProRule" id="PRU01393"/>
    </source>
</evidence>
<reference evidence="10 11" key="1">
    <citation type="journal article" date="2016" name="Mol. Biol. Evol.">
        <title>Comparative Genomics of Early-Diverging Mushroom-Forming Fungi Provides Insights into the Origins of Lignocellulose Decay Capabilities.</title>
        <authorList>
            <person name="Nagy L.G."/>
            <person name="Riley R."/>
            <person name="Tritt A."/>
            <person name="Adam C."/>
            <person name="Daum C."/>
            <person name="Floudas D."/>
            <person name="Sun H."/>
            <person name="Yadav J.S."/>
            <person name="Pangilinan J."/>
            <person name="Larsson K.H."/>
            <person name="Matsuura K."/>
            <person name="Barry K."/>
            <person name="Labutti K."/>
            <person name="Kuo R."/>
            <person name="Ohm R.A."/>
            <person name="Bhattacharya S.S."/>
            <person name="Shirouzu T."/>
            <person name="Yoshinaga Y."/>
            <person name="Martin F.M."/>
            <person name="Grigoriev I.V."/>
            <person name="Hibbett D.S."/>
        </authorList>
    </citation>
    <scope>NUCLEOTIDE SEQUENCE [LARGE SCALE GENOMIC DNA]</scope>
    <source>
        <strain evidence="10 11">HHB12029</strain>
    </source>
</reference>
<dbReference type="SUPFAM" id="SSF54001">
    <property type="entry name" value="Cysteine proteinases"/>
    <property type="match status" value="1"/>
</dbReference>
<dbReference type="Pfam" id="PF18031">
    <property type="entry name" value="UCH_C"/>
    <property type="match status" value="1"/>
</dbReference>
<dbReference type="STRING" id="1314781.A0A165DGJ6"/>
<dbReference type="AlphaFoldDB" id="A0A165DGJ6"/>
<feature type="active site" description="Nucleophile" evidence="7">
    <location>
        <position position="91"/>
    </location>
</feature>
<name>A0A165DGJ6_EXIGL</name>
<keyword evidence="11" id="KW-1185">Reference proteome</keyword>
<dbReference type="EC" id="3.4.19.12" evidence="8"/>
<dbReference type="GO" id="GO:0004843">
    <property type="term" value="F:cysteine-type deubiquitinase activity"/>
    <property type="evidence" value="ECO:0007669"/>
    <property type="project" value="UniProtKB-UniRule"/>
</dbReference>
<comment type="similarity">
    <text evidence="2 7 8">Belongs to the peptidase C12 family.</text>
</comment>
<dbReference type="Gene3D" id="1.20.58.860">
    <property type="match status" value="1"/>
</dbReference>
<dbReference type="InterPro" id="IPR036959">
    <property type="entry name" value="Peptidase_C12_UCH_sf"/>
</dbReference>
<dbReference type="OrthoDB" id="1924260at2759"/>
<keyword evidence="3 7" id="KW-0645">Protease</keyword>
<protein>
    <recommendedName>
        <fullName evidence="8">Ubiquitin carboxyl-terminal hydrolase</fullName>
        <ecNumber evidence="8">3.4.19.12</ecNumber>
    </recommendedName>
</protein>
<feature type="active site" description="Proton donor" evidence="7">
    <location>
        <position position="165"/>
    </location>
</feature>
<dbReference type="PROSITE" id="PS52048">
    <property type="entry name" value="UCH_DOMAIN"/>
    <property type="match status" value="1"/>
</dbReference>
<feature type="site" description="Important for enzyme activity" evidence="7">
    <location>
        <position position="180"/>
    </location>
</feature>
<evidence type="ECO:0000259" key="9">
    <source>
        <dbReference type="PROSITE" id="PS52048"/>
    </source>
</evidence>
<evidence type="ECO:0000256" key="6">
    <source>
        <dbReference type="ARBA" id="ARBA00022807"/>
    </source>
</evidence>
<evidence type="ECO:0000256" key="1">
    <source>
        <dbReference type="ARBA" id="ARBA00000707"/>
    </source>
</evidence>
<dbReference type="PROSITE" id="PS52049">
    <property type="entry name" value="ULD"/>
    <property type="match status" value="1"/>
</dbReference>
<evidence type="ECO:0000256" key="2">
    <source>
        <dbReference type="ARBA" id="ARBA00009326"/>
    </source>
</evidence>
<dbReference type="InterPro" id="IPR041507">
    <property type="entry name" value="UCH_C"/>
</dbReference>
<dbReference type="Pfam" id="PF01088">
    <property type="entry name" value="Peptidase_C12"/>
    <property type="match status" value="1"/>
</dbReference>
<dbReference type="PANTHER" id="PTHR10589">
    <property type="entry name" value="UBIQUITIN CARBOXYL-TERMINAL HYDROLASE"/>
    <property type="match status" value="1"/>
</dbReference>
<dbReference type="InParanoid" id="A0A165DGJ6"/>
<accession>A0A165DGJ6</accession>
<dbReference type="Proteomes" id="UP000077266">
    <property type="component" value="Unassembled WGS sequence"/>
</dbReference>
<feature type="site" description="Transition state stabilizer" evidence="7">
    <location>
        <position position="85"/>
    </location>
</feature>
<evidence type="ECO:0000256" key="8">
    <source>
        <dbReference type="RuleBase" id="RU361215"/>
    </source>
</evidence>
<evidence type="ECO:0000256" key="4">
    <source>
        <dbReference type="ARBA" id="ARBA00022786"/>
    </source>
</evidence>
<evidence type="ECO:0000313" key="11">
    <source>
        <dbReference type="Proteomes" id="UP000077266"/>
    </source>
</evidence>
<dbReference type="GO" id="GO:0005737">
    <property type="term" value="C:cytoplasm"/>
    <property type="evidence" value="ECO:0007669"/>
    <property type="project" value="TreeGrafter"/>
</dbReference>
<dbReference type="Gene3D" id="3.40.532.10">
    <property type="entry name" value="Peptidase C12, ubiquitin carboxyl-terminal hydrolase"/>
    <property type="match status" value="1"/>
</dbReference>